<feature type="binding site" evidence="8">
    <location>
        <position position="326"/>
    </location>
    <ligand>
        <name>Zn(2+)</name>
        <dbReference type="ChEBI" id="CHEBI:29105"/>
    </ligand>
</feature>
<dbReference type="OrthoDB" id="446759at2759"/>
<dbReference type="InParanoid" id="A0A168Q411"/>
<evidence type="ECO:0000259" key="10">
    <source>
        <dbReference type="Pfam" id="PF08772"/>
    </source>
</evidence>
<evidence type="ECO:0000313" key="12">
    <source>
        <dbReference type="EMBL" id="SAM03476.1"/>
    </source>
</evidence>
<evidence type="ECO:0000256" key="5">
    <source>
        <dbReference type="ARBA" id="ARBA00022833"/>
    </source>
</evidence>
<feature type="domain" description="Ribonuclease PIN" evidence="11">
    <location>
        <begin position="18"/>
        <end position="104"/>
    </location>
</feature>
<dbReference type="InterPro" id="IPR039907">
    <property type="entry name" value="NOB1"/>
</dbReference>
<dbReference type="GO" id="GO:0005737">
    <property type="term" value="C:cytoplasm"/>
    <property type="evidence" value="ECO:0007669"/>
    <property type="project" value="UniProtKB-ARBA"/>
</dbReference>
<dbReference type="OMA" id="GYELECE"/>
<dbReference type="Gene3D" id="6.20.210.10">
    <property type="entry name" value="Nin one binding (NOB1), Zn-ribbon-like"/>
    <property type="match status" value="1"/>
</dbReference>
<feature type="compositionally biased region" description="Basic residues" evidence="9">
    <location>
        <begin position="162"/>
        <end position="173"/>
    </location>
</feature>
<feature type="compositionally biased region" description="Low complexity" evidence="9">
    <location>
        <begin position="187"/>
        <end position="205"/>
    </location>
</feature>
<keyword evidence="2" id="KW-0540">Nuclease</keyword>
<evidence type="ECO:0000313" key="13">
    <source>
        <dbReference type="Proteomes" id="UP000078561"/>
    </source>
</evidence>
<dbReference type="InterPro" id="IPR017117">
    <property type="entry name" value="Nob1_euk"/>
</dbReference>
<dbReference type="GO" id="GO:0016787">
    <property type="term" value="F:hydrolase activity"/>
    <property type="evidence" value="ECO:0007669"/>
    <property type="project" value="UniProtKB-KW"/>
</dbReference>
<proteinExistence type="inferred from homology"/>
<feature type="domain" description="Nin one binding (NOB1) Zn-ribbon-like" evidence="10">
    <location>
        <begin position="301"/>
        <end position="372"/>
    </location>
</feature>
<evidence type="ECO:0000256" key="8">
    <source>
        <dbReference type="PIRSR" id="PIRSR037125-1"/>
    </source>
</evidence>
<dbReference type="GO" id="GO:0046872">
    <property type="term" value="F:metal ion binding"/>
    <property type="evidence" value="ECO:0007669"/>
    <property type="project" value="UniProtKB-UniRule"/>
</dbReference>
<dbReference type="EMBL" id="LT554202">
    <property type="protein sequence ID" value="SAM03476.1"/>
    <property type="molecule type" value="Genomic_DNA"/>
</dbReference>
<dbReference type="InterPro" id="IPR036283">
    <property type="entry name" value="NOB1_Zf-like_sf"/>
</dbReference>
<dbReference type="STRING" id="4829.A0A168Q411"/>
<dbReference type="PANTHER" id="PTHR12814:SF2">
    <property type="entry name" value="RNA-BINDING PROTEIN NOB1"/>
    <property type="match status" value="1"/>
</dbReference>
<feature type="binding site" evidence="8">
    <location>
        <position position="314"/>
    </location>
    <ligand>
        <name>Zn(2+)</name>
        <dbReference type="ChEBI" id="CHEBI:29105"/>
    </ligand>
</feature>
<dbReference type="CDD" id="cd09876">
    <property type="entry name" value="PIN_Nob1-like"/>
    <property type="match status" value="1"/>
</dbReference>
<comment type="function">
    <text evidence="7">Required for the synthesis of 40S ribosome subunits. Has a role in processing 20S pre-rRNA into the mature 18S rRNA, where it is required for cleavage at the 3' end of the mature 18S rRNA (D-site). Accompanies the 20S pre-rRNA from the nucleus to the cytoplasm.</text>
</comment>
<dbReference type="Pfam" id="PF08772">
    <property type="entry name" value="Zn_ribbon_NOB1"/>
    <property type="match status" value="1"/>
</dbReference>
<evidence type="ECO:0000256" key="7">
    <source>
        <dbReference type="PIRNR" id="PIRNR037125"/>
    </source>
</evidence>
<dbReference type="Proteomes" id="UP000078561">
    <property type="component" value="Unassembled WGS sequence"/>
</dbReference>
<sequence length="451" mass="50514">MSTEQPATETTHTKVNHLVIDTNAIINGMTLKDTADFFYTCPEVMSEIRSAHSREYLTRLPFELKVENPTEEALKAVINFSKKTGDFASLSMPDLRVIALTYTIEERRNGLENIRTEPIKTRPTGTLASAPPPKNKIKAKTYEVDEDGWEVVAPINKGTRQPPKKPTKSKSKSKAAPTPVDEAPKPTDNSSAANDNDNNTSDETTPIAASQQDEQVDTLAQDLSDVVIENVEPGMEFEGDDGEWITPDNVDEFNALKLGVTPAEFRRMATMDVACMTSDFAMQNVLLQMNMNLVSTGGHRISKIKNWVLRCHACFTVTGDVEKKFCPKCGSATLMRVSCTTNSKGEIKYHLVRDFQYRLRGTVYDIPNPKGGRRTNNLVLREDQREFVKAQETQSKKKIVDLFDPDFVPLHNNKMESRTMNNNMFGTDVIGFGRRNPNQGRKRTGKGKKRS</sequence>
<protein>
    <recommendedName>
        <fullName evidence="7">20S-pre-rRNA D-site endonuclease NOB1</fullName>
    </recommendedName>
</protein>
<feature type="region of interest" description="Disordered" evidence="9">
    <location>
        <begin position="153"/>
        <end position="213"/>
    </location>
</feature>
<dbReference type="InterPro" id="IPR033411">
    <property type="entry name" value="Ribonuclease_PIN"/>
</dbReference>
<dbReference type="GO" id="GO:0005730">
    <property type="term" value="C:nucleolus"/>
    <property type="evidence" value="ECO:0007669"/>
    <property type="project" value="UniProtKB-SubCell"/>
</dbReference>
<evidence type="ECO:0000256" key="6">
    <source>
        <dbReference type="ARBA" id="ARBA00023242"/>
    </source>
</evidence>
<dbReference type="InterPro" id="IPR014881">
    <property type="entry name" value="NOB1_Zn-bd"/>
</dbReference>
<gene>
    <name evidence="12" type="primary">ABSGL_09317.1 scaffold 11175</name>
</gene>
<dbReference type="GO" id="GO:0030490">
    <property type="term" value="P:maturation of SSU-rRNA"/>
    <property type="evidence" value="ECO:0007669"/>
    <property type="project" value="TreeGrafter"/>
</dbReference>
<evidence type="ECO:0000256" key="2">
    <source>
        <dbReference type="ARBA" id="ARBA00022722"/>
    </source>
</evidence>
<dbReference type="SUPFAM" id="SSF144206">
    <property type="entry name" value="NOB1 zinc finger-like"/>
    <property type="match status" value="1"/>
</dbReference>
<accession>A0A168Q411</accession>
<evidence type="ECO:0000256" key="9">
    <source>
        <dbReference type="SAM" id="MobiDB-lite"/>
    </source>
</evidence>
<dbReference type="PIRSF" id="PIRSF037125">
    <property type="entry name" value="D-site_20S_pre-rRNA_nuclease"/>
    <property type="match status" value="1"/>
</dbReference>
<comment type="subcellular location">
    <subcellularLocation>
        <location evidence="7">Nucleus</location>
        <location evidence="7">Nucleolus</location>
    </subcellularLocation>
</comment>
<evidence type="ECO:0000256" key="4">
    <source>
        <dbReference type="ARBA" id="ARBA00022801"/>
    </source>
</evidence>
<reference evidence="12" key="1">
    <citation type="submission" date="2016-04" db="EMBL/GenBank/DDBJ databases">
        <authorList>
            <person name="Evans L.H."/>
            <person name="Alamgir A."/>
            <person name="Owens N."/>
            <person name="Weber N.D."/>
            <person name="Virtaneva K."/>
            <person name="Barbian K."/>
            <person name="Babar A."/>
            <person name="Rosenke K."/>
        </authorList>
    </citation>
    <scope>NUCLEOTIDE SEQUENCE [LARGE SCALE GENOMIC DNA]</scope>
    <source>
        <strain evidence="12">CBS 101.48</strain>
    </source>
</reference>
<feature type="binding site" evidence="8">
    <location>
        <position position="329"/>
    </location>
    <ligand>
        <name>Zn(2+)</name>
        <dbReference type="ChEBI" id="CHEBI:29105"/>
    </ligand>
</feature>
<evidence type="ECO:0000256" key="3">
    <source>
        <dbReference type="ARBA" id="ARBA00022723"/>
    </source>
</evidence>
<name>A0A168Q411_ABSGL</name>
<evidence type="ECO:0000259" key="11">
    <source>
        <dbReference type="Pfam" id="PF17146"/>
    </source>
</evidence>
<feature type="region of interest" description="Disordered" evidence="9">
    <location>
        <begin position="428"/>
        <end position="451"/>
    </location>
</feature>
<keyword evidence="3 7" id="KW-0479">Metal-binding</keyword>
<organism evidence="12">
    <name type="scientific">Absidia glauca</name>
    <name type="common">Pin mould</name>
    <dbReference type="NCBI Taxonomy" id="4829"/>
    <lineage>
        <taxon>Eukaryota</taxon>
        <taxon>Fungi</taxon>
        <taxon>Fungi incertae sedis</taxon>
        <taxon>Mucoromycota</taxon>
        <taxon>Mucoromycotina</taxon>
        <taxon>Mucoromycetes</taxon>
        <taxon>Mucorales</taxon>
        <taxon>Cunninghamellaceae</taxon>
        <taxon>Absidia</taxon>
    </lineage>
</organism>
<feature type="compositionally biased region" description="Basic residues" evidence="9">
    <location>
        <begin position="440"/>
        <end position="451"/>
    </location>
</feature>
<feature type="region of interest" description="Disordered" evidence="9">
    <location>
        <begin position="118"/>
        <end position="137"/>
    </location>
</feature>
<keyword evidence="5 7" id="KW-0862">Zinc</keyword>
<feature type="binding site" evidence="8">
    <location>
        <position position="311"/>
    </location>
    <ligand>
        <name>Zn(2+)</name>
        <dbReference type="ChEBI" id="CHEBI:29105"/>
    </ligand>
</feature>
<evidence type="ECO:0000256" key="1">
    <source>
        <dbReference type="ARBA" id="ARBA00005858"/>
    </source>
</evidence>
<dbReference type="PANTHER" id="PTHR12814">
    <property type="entry name" value="RNA-BINDING PROTEIN NOB1"/>
    <property type="match status" value="1"/>
</dbReference>
<dbReference type="Gene3D" id="3.40.50.1010">
    <property type="entry name" value="5'-nuclease"/>
    <property type="match status" value="1"/>
</dbReference>
<dbReference type="Pfam" id="PF17146">
    <property type="entry name" value="PIN_6"/>
    <property type="match status" value="1"/>
</dbReference>
<dbReference type="AlphaFoldDB" id="A0A168Q411"/>
<dbReference type="FunFam" id="3.40.50.1010:FF:000020">
    <property type="entry name" value="20S-pre-rRNA D-site endonuclease NOB1"/>
    <property type="match status" value="1"/>
</dbReference>
<dbReference type="GO" id="GO:0030688">
    <property type="term" value="C:preribosome, small subunit precursor"/>
    <property type="evidence" value="ECO:0007669"/>
    <property type="project" value="TreeGrafter"/>
</dbReference>
<keyword evidence="4" id="KW-0378">Hydrolase</keyword>
<comment type="similarity">
    <text evidence="1 7">Belongs to the NOB1 family.</text>
</comment>
<dbReference type="FunCoup" id="A0A168Q411">
    <property type="interactions" value="484"/>
</dbReference>
<keyword evidence="6 7" id="KW-0539">Nucleus</keyword>
<dbReference type="GO" id="GO:0004521">
    <property type="term" value="F:RNA endonuclease activity"/>
    <property type="evidence" value="ECO:0007669"/>
    <property type="project" value="UniProtKB-UniRule"/>
</dbReference>
<keyword evidence="13" id="KW-1185">Reference proteome</keyword>